<organism evidence="10 11">
    <name type="scientific">Bifiguratus adelaidae</name>
    <dbReference type="NCBI Taxonomy" id="1938954"/>
    <lineage>
        <taxon>Eukaryota</taxon>
        <taxon>Fungi</taxon>
        <taxon>Fungi incertae sedis</taxon>
        <taxon>Mucoromycota</taxon>
        <taxon>Mucoromycotina</taxon>
        <taxon>Endogonomycetes</taxon>
        <taxon>Endogonales</taxon>
        <taxon>Endogonales incertae sedis</taxon>
        <taxon>Bifiguratus</taxon>
    </lineage>
</organism>
<dbReference type="SUPFAM" id="SSF89550">
    <property type="entry name" value="PHP domain-like"/>
    <property type="match status" value="1"/>
</dbReference>
<comment type="pathway">
    <text evidence="1 8">Amino-acid biosynthesis; L-histidine biosynthesis; L-histidine from 5-phospho-alpha-D-ribose 1-diphosphate: step 8/9.</text>
</comment>
<dbReference type="CDD" id="cd12110">
    <property type="entry name" value="PHP_HisPPase_Hisj_like"/>
    <property type="match status" value="1"/>
</dbReference>
<evidence type="ECO:0000256" key="7">
    <source>
        <dbReference type="ARBA" id="ARBA00049158"/>
    </source>
</evidence>
<dbReference type="InterPro" id="IPR010140">
    <property type="entry name" value="Histidinol_P_phosphatase_HisJ"/>
</dbReference>
<evidence type="ECO:0000256" key="6">
    <source>
        <dbReference type="ARBA" id="ARBA00023102"/>
    </source>
</evidence>
<comment type="catalytic activity">
    <reaction evidence="7 8">
        <text>L-histidinol phosphate + H2O = L-histidinol + phosphate</text>
        <dbReference type="Rhea" id="RHEA:14465"/>
        <dbReference type="ChEBI" id="CHEBI:15377"/>
        <dbReference type="ChEBI" id="CHEBI:43474"/>
        <dbReference type="ChEBI" id="CHEBI:57699"/>
        <dbReference type="ChEBI" id="CHEBI:57980"/>
        <dbReference type="EC" id="3.1.3.15"/>
    </reaction>
</comment>
<evidence type="ECO:0000259" key="9">
    <source>
        <dbReference type="Pfam" id="PF02811"/>
    </source>
</evidence>
<accession>A0A261Y810</accession>
<protein>
    <recommendedName>
        <fullName evidence="3 8">Histidinol-phosphatase</fullName>
        <shortName evidence="8">HolPase</shortName>
        <ecNumber evidence="3 8">3.1.3.15</ecNumber>
    </recommendedName>
</protein>
<dbReference type="GO" id="GO:0000105">
    <property type="term" value="P:L-histidine biosynthetic process"/>
    <property type="evidence" value="ECO:0007669"/>
    <property type="project" value="UniProtKB-UniRule"/>
</dbReference>
<evidence type="ECO:0000256" key="1">
    <source>
        <dbReference type="ARBA" id="ARBA00004970"/>
    </source>
</evidence>
<reference evidence="10 11" key="1">
    <citation type="journal article" date="2017" name="Mycologia">
        <title>Bifiguratus adelaidae, gen. et sp. nov., a new member of Mucoromycotina in endophytic and soil-dwelling habitats.</title>
        <authorList>
            <person name="Torres-Cruz T.J."/>
            <person name="Billingsley Tobias T.L."/>
            <person name="Almatruk M."/>
            <person name="Hesse C."/>
            <person name="Kuske C.R."/>
            <person name="Desiro A."/>
            <person name="Benucci G.M."/>
            <person name="Bonito G."/>
            <person name="Stajich J.E."/>
            <person name="Dunlap C."/>
            <person name="Arnold A.E."/>
            <person name="Porras-Alfaro A."/>
        </authorList>
    </citation>
    <scope>NUCLEOTIDE SEQUENCE [LARGE SCALE GENOMIC DNA]</scope>
    <source>
        <strain evidence="10 11">AZ0501</strain>
    </source>
</reference>
<evidence type="ECO:0000256" key="4">
    <source>
        <dbReference type="ARBA" id="ARBA00022605"/>
    </source>
</evidence>
<evidence type="ECO:0000313" key="11">
    <source>
        <dbReference type="Proteomes" id="UP000242875"/>
    </source>
</evidence>
<dbReference type="AlphaFoldDB" id="A0A261Y810"/>
<dbReference type="GO" id="GO:0004401">
    <property type="term" value="F:histidinol-phosphatase activity"/>
    <property type="evidence" value="ECO:0007669"/>
    <property type="project" value="UniProtKB-UniRule"/>
</dbReference>
<dbReference type="InterPro" id="IPR004013">
    <property type="entry name" value="PHP_dom"/>
</dbReference>
<dbReference type="PANTHER" id="PTHR21039:SF0">
    <property type="entry name" value="HISTIDINOL-PHOSPHATASE"/>
    <property type="match status" value="1"/>
</dbReference>
<comment type="caution">
    <text evidence="10">The sequence shown here is derived from an EMBL/GenBank/DDBJ whole genome shotgun (WGS) entry which is preliminary data.</text>
</comment>
<evidence type="ECO:0000313" key="10">
    <source>
        <dbReference type="EMBL" id="OZJ06765.1"/>
    </source>
</evidence>
<dbReference type="PANTHER" id="PTHR21039">
    <property type="entry name" value="HISTIDINOL PHOSPHATASE-RELATED"/>
    <property type="match status" value="1"/>
</dbReference>
<dbReference type="UniPathway" id="UPA00031">
    <property type="reaction ID" value="UER00013"/>
</dbReference>
<dbReference type="GO" id="GO:0005737">
    <property type="term" value="C:cytoplasm"/>
    <property type="evidence" value="ECO:0007669"/>
    <property type="project" value="TreeGrafter"/>
</dbReference>
<dbReference type="Gene3D" id="3.20.20.140">
    <property type="entry name" value="Metal-dependent hydrolases"/>
    <property type="match status" value="1"/>
</dbReference>
<evidence type="ECO:0000256" key="3">
    <source>
        <dbReference type="ARBA" id="ARBA00013085"/>
    </source>
</evidence>
<keyword evidence="5 8" id="KW-0378">Hydrolase</keyword>
<evidence type="ECO:0000256" key="2">
    <source>
        <dbReference type="ARBA" id="ARBA00009152"/>
    </source>
</evidence>
<comment type="similarity">
    <text evidence="2 8">Belongs to the PHP hydrolase family. HisK subfamily.</text>
</comment>
<dbReference type="OrthoDB" id="5957391at2759"/>
<sequence>MPVSFHSHSGQFCHHATGSLEQVIQSAIAKGFSVYGLSEHMPRFQEAYLYPEEIEASVTPAELVDTFKAFVEEARRLRTKYASQISLLIGMETEYIEPPYAEHAIELRKQYNLDYIVGSVHHMYTVPIDFSKELYNVALSKTLPKANDRLTLFADYFDAQYDMLKALKPEVVAHFDLIRIFCPDQSIEAHGEWASVWQKVTRNIDFVIAYGGLFELNSRAYKKGFRDAYPQRDILQYIQQRNGRFTLSDDSHGPNDVGLYYRNLRDYIQEMHIREIYALELSDTGVCHKLLDSATLQRFWQKMESW</sequence>
<keyword evidence="4 8" id="KW-0028">Amino-acid biosynthesis</keyword>
<evidence type="ECO:0000256" key="8">
    <source>
        <dbReference type="RuleBase" id="RU366003"/>
    </source>
</evidence>
<keyword evidence="6 8" id="KW-0368">Histidine biosynthesis</keyword>
<dbReference type="Pfam" id="PF02811">
    <property type="entry name" value="PHP"/>
    <property type="match status" value="1"/>
</dbReference>
<gene>
    <name evidence="10" type="ORF">BZG36_00410</name>
</gene>
<evidence type="ECO:0000256" key="5">
    <source>
        <dbReference type="ARBA" id="ARBA00022801"/>
    </source>
</evidence>
<dbReference type="EMBL" id="MVBO01000002">
    <property type="protein sequence ID" value="OZJ06765.1"/>
    <property type="molecule type" value="Genomic_DNA"/>
</dbReference>
<feature type="domain" description="PHP" evidence="9">
    <location>
        <begin position="5"/>
        <end position="218"/>
    </location>
</feature>
<dbReference type="InterPro" id="IPR016195">
    <property type="entry name" value="Pol/histidinol_Pase-like"/>
</dbReference>
<proteinExistence type="inferred from homology"/>
<dbReference type="NCBIfam" id="TIGR01856">
    <property type="entry name" value="hisJ_fam"/>
    <property type="match status" value="1"/>
</dbReference>
<keyword evidence="11" id="KW-1185">Reference proteome</keyword>
<dbReference type="EC" id="3.1.3.15" evidence="3 8"/>
<dbReference type="Proteomes" id="UP000242875">
    <property type="component" value="Unassembled WGS sequence"/>
</dbReference>
<name>A0A261Y810_9FUNG</name>